<accession>D5EKU7</accession>
<organism evidence="3 4">
    <name type="scientific">Coraliomargarita akajimensis (strain DSM 45221 / IAM 15411 / JCM 23193 / KCTC 12865 / 04OKA010-24)</name>
    <dbReference type="NCBI Taxonomy" id="583355"/>
    <lineage>
        <taxon>Bacteria</taxon>
        <taxon>Pseudomonadati</taxon>
        <taxon>Verrucomicrobiota</taxon>
        <taxon>Opitutia</taxon>
        <taxon>Puniceicoccales</taxon>
        <taxon>Coraliomargaritaceae</taxon>
        <taxon>Coraliomargarita</taxon>
    </lineage>
</organism>
<dbReference type="AlphaFoldDB" id="D5EKU7"/>
<gene>
    <name evidence="3" type="ordered locus">Caka_1986</name>
</gene>
<dbReference type="GO" id="GO:0005829">
    <property type="term" value="C:cytosol"/>
    <property type="evidence" value="ECO:0007669"/>
    <property type="project" value="TreeGrafter"/>
</dbReference>
<reference evidence="3 4" key="1">
    <citation type="journal article" date="2010" name="Stand. Genomic Sci.">
        <title>Complete genome sequence of Coraliomargarita akajimensis type strain (04OKA010-24).</title>
        <authorList>
            <person name="Mavromatis K."/>
            <person name="Abt B."/>
            <person name="Brambilla E."/>
            <person name="Lapidus A."/>
            <person name="Copeland A."/>
            <person name="Deshpande S."/>
            <person name="Nolan M."/>
            <person name="Lucas S."/>
            <person name="Tice H."/>
            <person name="Cheng J.F."/>
            <person name="Han C."/>
            <person name="Detter J.C."/>
            <person name="Woyke T."/>
            <person name="Goodwin L."/>
            <person name="Pitluck S."/>
            <person name="Held B."/>
            <person name="Brettin T."/>
            <person name="Tapia R."/>
            <person name="Ivanova N."/>
            <person name="Mikhailova N."/>
            <person name="Pati A."/>
            <person name="Liolios K."/>
            <person name="Chen A."/>
            <person name="Palaniappan K."/>
            <person name="Land M."/>
            <person name="Hauser L."/>
            <person name="Chang Y.J."/>
            <person name="Jeffries C.D."/>
            <person name="Rohde M."/>
            <person name="Goker M."/>
            <person name="Bristow J."/>
            <person name="Eisen J.A."/>
            <person name="Markowitz V."/>
            <person name="Hugenholtz P."/>
            <person name="Klenk H.P."/>
            <person name="Kyrpides N.C."/>
        </authorList>
    </citation>
    <scope>NUCLEOTIDE SEQUENCE [LARGE SCALE GENOMIC DNA]</scope>
    <source>
        <strain evidence="4">DSM 45221 / IAM 15411 / JCM 23193 / KCTC 12865</strain>
    </source>
</reference>
<dbReference type="HOGENOM" id="CLU_051638_7_2_0"/>
<protein>
    <submittedName>
        <fullName evidence="3">Acetyltransferase</fullName>
    </submittedName>
</protein>
<evidence type="ECO:0000256" key="1">
    <source>
        <dbReference type="ARBA" id="ARBA00007274"/>
    </source>
</evidence>
<dbReference type="KEGG" id="caa:Caka_1986"/>
<dbReference type="GO" id="GO:0008374">
    <property type="term" value="F:O-acyltransferase activity"/>
    <property type="evidence" value="ECO:0007669"/>
    <property type="project" value="TreeGrafter"/>
</dbReference>
<keyword evidence="4" id="KW-1185">Reference proteome</keyword>
<name>D5EKU7_CORAD</name>
<proteinExistence type="inferred from homology"/>
<evidence type="ECO:0000313" key="4">
    <source>
        <dbReference type="Proteomes" id="UP000000925"/>
    </source>
</evidence>
<comment type="similarity">
    <text evidence="1">Belongs to the transferase hexapeptide repeat family.</text>
</comment>
<evidence type="ECO:0000313" key="3">
    <source>
        <dbReference type="EMBL" id="ADE55004.1"/>
    </source>
</evidence>
<dbReference type="PANTHER" id="PTHR23416">
    <property type="entry name" value="SIALIC ACID SYNTHASE-RELATED"/>
    <property type="match status" value="1"/>
</dbReference>
<sequence length="189" mass="21016">MDSSNVAIRRKQKRWSFQALLSRVLWSLCLPFFRYSPRLCWGFRRQMLRLFGARIGKGVNIYPDVKIMIPWNLEIGNWVTVGSGVTLYALGKIRIGDEVTLSQGAHLCAGTHDYESPLFTLIKSEVAVCDKAWVCADAFIGPDVIVNEGAVVAARSVVVKEVGAWDIVGGNPARKIKSRTMRSDDSASR</sequence>
<dbReference type="InterPro" id="IPR011004">
    <property type="entry name" value="Trimer_LpxA-like_sf"/>
</dbReference>
<evidence type="ECO:0000256" key="2">
    <source>
        <dbReference type="ARBA" id="ARBA00022679"/>
    </source>
</evidence>
<dbReference type="Proteomes" id="UP000000925">
    <property type="component" value="Chromosome"/>
</dbReference>
<dbReference type="Gene3D" id="2.160.10.10">
    <property type="entry name" value="Hexapeptide repeat proteins"/>
    <property type="match status" value="1"/>
</dbReference>
<dbReference type="InterPro" id="IPR051159">
    <property type="entry name" value="Hexapeptide_acetyltransf"/>
</dbReference>
<dbReference type="EMBL" id="CP001998">
    <property type="protein sequence ID" value="ADE55004.1"/>
    <property type="molecule type" value="Genomic_DNA"/>
</dbReference>
<dbReference type="eggNOG" id="COG0110">
    <property type="taxonomic scope" value="Bacteria"/>
</dbReference>
<dbReference type="SUPFAM" id="SSF51161">
    <property type="entry name" value="Trimeric LpxA-like enzymes"/>
    <property type="match status" value="1"/>
</dbReference>
<dbReference type="PANTHER" id="PTHR23416:SF23">
    <property type="entry name" value="ACETYLTRANSFERASE C18B11.09C-RELATED"/>
    <property type="match status" value="1"/>
</dbReference>
<dbReference type="STRING" id="583355.Caka_1986"/>
<keyword evidence="2 3" id="KW-0808">Transferase</keyword>